<evidence type="ECO:0000313" key="4">
    <source>
        <dbReference type="EMBL" id="MXQ07704.1"/>
    </source>
</evidence>
<dbReference type="InterPro" id="IPR038277">
    <property type="entry name" value="UreF_sf"/>
</dbReference>
<dbReference type="GO" id="GO:0005737">
    <property type="term" value="C:cytoplasm"/>
    <property type="evidence" value="ECO:0007669"/>
    <property type="project" value="UniProtKB-SubCell"/>
</dbReference>
<keyword evidence="1 3" id="KW-0996">Nickel insertion</keyword>
<name>A0A7C9IFN9_9RHOB</name>
<dbReference type="HAMAP" id="MF_01385">
    <property type="entry name" value="UreF"/>
    <property type="match status" value="1"/>
</dbReference>
<sequence>MTDAGLLTLTHWLSPVFPVGGYAYSAGLETAIADALVADEEALADWLDHSLAAGAGLTDAVLLTSAMEADADAATLNDWARALSPSAERWQETWEQGQAFTRALADMGSDPGVPVALPVAVGRAARDLGLRPEQVAALYLQAMVANLATGAVRHIPLGQTAGQRIIAGLAPRILDTAAHAVTLTPETCFTASFGAELAAMRHETQETRIFRT</sequence>
<evidence type="ECO:0000256" key="1">
    <source>
        <dbReference type="ARBA" id="ARBA00022988"/>
    </source>
</evidence>
<comment type="similarity">
    <text evidence="3">Belongs to the UreF family.</text>
</comment>
<reference evidence="4 5" key="1">
    <citation type="submission" date="2019-12" db="EMBL/GenBank/DDBJ databases">
        <authorList>
            <person name="Lee S.D."/>
        </authorList>
    </citation>
    <scope>NUCLEOTIDE SEQUENCE [LARGE SCALE GENOMIC DNA]</scope>
    <source>
        <strain evidence="4 5">GH1-50</strain>
    </source>
</reference>
<dbReference type="GO" id="GO:0016151">
    <property type="term" value="F:nickel cation binding"/>
    <property type="evidence" value="ECO:0007669"/>
    <property type="project" value="UniProtKB-UniRule"/>
</dbReference>
<evidence type="ECO:0000256" key="2">
    <source>
        <dbReference type="ARBA" id="ARBA00023186"/>
    </source>
</evidence>
<comment type="subcellular location">
    <subcellularLocation>
        <location evidence="3">Cytoplasm</location>
    </subcellularLocation>
</comment>
<organism evidence="4 5">
    <name type="scientific">Kangsaoukella pontilimi</name>
    <dbReference type="NCBI Taxonomy" id="2691042"/>
    <lineage>
        <taxon>Bacteria</taxon>
        <taxon>Pseudomonadati</taxon>
        <taxon>Pseudomonadota</taxon>
        <taxon>Alphaproteobacteria</taxon>
        <taxon>Rhodobacterales</taxon>
        <taxon>Paracoccaceae</taxon>
        <taxon>Kangsaoukella</taxon>
    </lineage>
</organism>
<dbReference type="Proteomes" id="UP000480350">
    <property type="component" value="Unassembled WGS sequence"/>
</dbReference>
<dbReference type="Gene3D" id="1.10.4190.10">
    <property type="entry name" value="Urease accessory protein UreF"/>
    <property type="match status" value="1"/>
</dbReference>
<evidence type="ECO:0000256" key="3">
    <source>
        <dbReference type="HAMAP-Rule" id="MF_01385"/>
    </source>
</evidence>
<proteinExistence type="inferred from homology"/>
<comment type="caution">
    <text evidence="4">The sequence shown here is derived from an EMBL/GenBank/DDBJ whole genome shotgun (WGS) entry which is preliminary data.</text>
</comment>
<dbReference type="AlphaFoldDB" id="A0A7C9IFN9"/>
<dbReference type="PANTHER" id="PTHR33620:SF1">
    <property type="entry name" value="UREASE ACCESSORY PROTEIN F"/>
    <property type="match status" value="1"/>
</dbReference>
<evidence type="ECO:0000313" key="5">
    <source>
        <dbReference type="Proteomes" id="UP000480350"/>
    </source>
</evidence>
<protein>
    <recommendedName>
        <fullName evidence="3">Urease accessory protein UreF</fullName>
    </recommendedName>
</protein>
<reference evidence="4 5" key="2">
    <citation type="submission" date="2020-03" db="EMBL/GenBank/DDBJ databases">
        <title>Kangsaoukella pontilimi gen. nov., sp. nov., a new member of the family Rhodobacteraceae isolated from a tidal mudflat.</title>
        <authorList>
            <person name="Kim I.S."/>
        </authorList>
    </citation>
    <scope>NUCLEOTIDE SEQUENCE [LARGE SCALE GENOMIC DNA]</scope>
    <source>
        <strain evidence="4 5">GH1-50</strain>
    </source>
</reference>
<comment type="subunit">
    <text evidence="3">UreD, UreF and UreG form a complex that acts as a GTP-hydrolysis-dependent molecular chaperone, activating the urease apoprotein by helping to assemble the nickel containing metallocenter of UreC. The UreE protein probably delivers the nickel.</text>
</comment>
<dbReference type="PIRSF" id="PIRSF009467">
    <property type="entry name" value="Ureas_acces_UreF"/>
    <property type="match status" value="1"/>
</dbReference>
<keyword evidence="5" id="KW-1185">Reference proteome</keyword>
<accession>A0A7C9IFN9</accession>
<gene>
    <name evidence="3" type="primary">ureF</name>
    <name evidence="4" type="ORF">GQ651_07585</name>
</gene>
<keyword evidence="2 3" id="KW-0143">Chaperone</keyword>
<keyword evidence="3" id="KW-0963">Cytoplasm</keyword>
<comment type="function">
    <text evidence="3">Required for maturation of urease via the functional incorporation of the urease nickel metallocenter.</text>
</comment>
<dbReference type="EMBL" id="WUPT01000001">
    <property type="protein sequence ID" value="MXQ07704.1"/>
    <property type="molecule type" value="Genomic_DNA"/>
</dbReference>
<dbReference type="PANTHER" id="PTHR33620">
    <property type="entry name" value="UREASE ACCESSORY PROTEIN F"/>
    <property type="match status" value="1"/>
</dbReference>
<dbReference type="Pfam" id="PF01730">
    <property type="entry name" value="UreF"/>
    <property type="match status" value="1"/>
</dbReference>
<dbReference type="InterPro" id="IPR002639">
    <property type="entry name" value="UreF"/>
</dbReference>